<proteinExistence type="predicted"/>
<organism evidence="1">
    <name type="scientific">viral metagenome</name>
    <dbReference type="NCBI Taxonomy" id="1070528"/>
    <lineage>
        <taxon>unclassified sequences</taxon>
        <taxon>metagenomes</taxon>
        <taxon>organismal metagenomes</taxon>
    </lineage>
</organism>
<dbReference type="AlphaFoldDB" id="A0A6M3XXP0"/>
<accession>A0A6M3XXP0</accession>
<protein>
    <submittedName>
        <fullName evidence="1">Uncharacterized protein</fullName>
    </submittedName>
</protein>
<name>A0A6M3XXP0_9ZZZZ</name>
<reference evidence="1" key="1">
    <citation type="submission" date="2020-03" db="EMBL/GenBank/DDBJ databases">
        <title>The deep terrestrial virosphere.</title>
        <authorList>
            <person name="Holmfeldt K."/>
            <person name="Nilsson E."/>
            <person name="Simone D."/>
            <person name="Lopez-Fernandez M."/>
            <person name="Wu X."/>
            <person name="de Brujin I."/>
            <person name="Lundin D."/>
            <person name="Andersson A."/>
            <person name="Bertilsson S."/>
            <person name="Dopson M."/>
        </authorList>
    </citation>
    <scope>NUCLEOTIDE SEQUENCE</scope>
    <source>
        <strain evidence="1">TM448B02607</strain>
    </source>
</reference>
<gene>
    <name evidence="1" type="ORF">TM448B02607_0002</name>
</gene>
<evidence type="ECO:0000313" key="1">
    <source>
        <dbReference type="EMBL" id="QJI01524.1"/>
    </source>
</evidence>
<dbReference type="EMBL" id="MT144930">
    <property type="protein sequence ID" value="QJI01524.1"/>
    <property type="molecule type" value="Genomic_DNA"/>
</dbReference>
<sequence length="183" mass="21598">MIKTTVDFNFGLGFFPVSQFLQMGVGLEDSSPIKILDEMYSKISMYKDIILYGNIVSQWEMLKYFYLLLEKSGFLISTFIKYEELNSKLLSEMVGYLILYMKDQQIVNFFKAPNMLNKGDKIIVDTEDIKLLRFLNKTIVNQKLEFKPMFLNKGEEFLKEIIKNEIYGLIPINKEFLKERFEV</sequence>